<feature type="compositionally biased region" description="Polar residues" evidence="1">
    <location>
        <begin position="516"/>
        <end position="539"/>
    </location>
</feature>
<feature type="compositionally biased region" description="Polar residues" evidence="1">
    <location>
        <begin position="471"/>
        <end position="488"/>
    </location>
</feature>
<name>A0ABR4BB37_9LECA</name>
<feature type="compositionally biased region" description="Polar residues" evidence="1">
    <location>
        <begin position="739"/>
        <end position="750"/>
    </location>
</feature>
<feature type="compositionally biased region" description="Basic residues" evidence="1">
    <location>
        <begin position="601"/>
        <end position="611"/>
    </location>
</feature>
<comment type="caution">
    <text evidence="2">The sequence shown here is derived from an EMBL/GenBank/DDBJ whole genome shotgun (WGS) entry which is preliminary data.</text>
</comment>
<feature type="compositionally biased region" description="Basic and acidic residues" evidence="1">
    <location>
        <begin position="306"/>
        <end position="316"/>
    </location>
</feature>
<dbReference type="EMBL" id="JBHFEH010000017">
    <property type="protein sequence ID" value="KAL2054034.1"/>
    <property type="molecule type" value="Genomic_DNA"/>
</dbReference>
<gene>
    <name evidence="2" type="ORF">ABVK25_005573</name>
</gene>
<feature type="region of interest" description="Disordered" evidence="1">
    <location>
        <begin position="306"/>
        <end position="380"/>
    </location>
</feature>
<evidence type="ECO:0000256" key="1">
    <source>
        <dbReference type="SAM" id="MobiDB-lite"/>
    </source>
</evidence>
<evidence type="ECO:0000313" key="3">
    <source>
        <dbReference type="Proteomes" id="UP001590951"/>
    </source>
</evidence>
<feature type="compositionally biased region" description="Pro residues" evidence="1">
    <location>
        <begin position="545"/>
        <end position="555"/>
    </location>
</feature>
<feature type="compositionally biased region" description="Basic and acidic residues" evidence="1">
    <location>
        <begin position="49"/>
        <end position="60"/>
    </location>
</feature>
<feature type="compositionally biased region" description="Basic and acidic residues" evidence="1">
    <location>
        <begin position="325"/>
        <end position="334"/>
    </location>
</feature>
<keyword evidence="3" id="KW-1185">Reference proteome</keyword>
<evidence type="ECO:0008006" key="4">
    <source>
        <dbReference type="Google" id="ProtNLM"/>
    </source>
</evidence>
<feature type="region of interest" description="Disordered" evidence="1">
    <location>
        <begin position="422"/>
        <end position="787"/>
    </location>
</feature>
<feature type="region of interest" description="Disordered" evidence="1">
    <location>
        <begin position="49"/>
        <end position="68"/>
    </location>
</feature>
<sequence length="814" mass="90550">MDAPICVIDAKTLVDYIQDVKRWIYNGQLRLIVPSSTLEHVEQIYQKSIEMKPTPKEPPRPRSSGKPAKKEFLAFDINPRLARTFFTRLKTWKEEDVASEQRAFFQEKENHEAVKFQQPAEQYTPWKDSEIEEEKPEPIPDRPATWAEALRRKQAVANGTSEDNQSIKGPVKPKLVAKTPGSDSSPWKIKKDAPKLSAKDVPGALRPLLSCALWRLHESIHRNDPNQLFLLCNQPEIGAVAQKLNITVRSIEEIRHLMVTKADKTGLDYFGDLEREFGVQPKGAKSPATGPTLRGVEDITVRYDGDDVMNHEEKMNDSMSSGKTMETDNSHLTDEERDATLTTPGEENMSKNPGEEAPQPAFGNGNKKMQPEEEPDKSSVTLVEANIPEKSAWTTRPVLPINKTHIGDTEKRLEATHLFNGTTSTVTSRTSSRSAVEYDAQKAQDFIPKPTSPAISASHHTEPAAPIANDATPSSNVTKTQLTSNQATPELEDSDEEEIVFKPQAKRYSAQRKPVQPNSRPSTPKTQPLQKPEDTSPQVSALKPQPQPQYQPQPKPVDHVRNPMVVGHGHPRPTSSLTVIDPDAFGRNFAVNTNPSPRAPHNSRSHHHPRSNAKNGQGPQAPRSPRRQNARTSPPRQPHESSQRLSPAPEPTAEHAPRTSPRRRSRVVDTENAVPRNVESSMSAKSVERQPTLPAPKQFETDEFVPRTSSSNVSLSDIRPTPSIDRSRDDQTAAFVPRSQMTQTPPNSTAPGPKVFEPSDFFPRSAIPTPLYKPRASEPDYVEPRASMPDVEYVLKSGSTRASARGRGRLWTPS</sequence>
<feature type="region of interest" description="Disordered" evidence="1">
    <location>
        <begin position="795"/>
        <end position="814"/>
    </location>
</feature>
<feature type="compositionally biased region" description="Polar residues" evidence="1">
    <location>
        <begin position="157"/>
        <end position="167"/>
    </location>
</feature>
<dbReference type="Proteomes" id="UP001590951">
    <property type="component" value="Unassembled WGS sequence"/>
</dbReference>
<proteinExistence type="predicted"/>
<organism evidence="2 3">
    <name type="scientific">Lepraria finkii</name>
    <dbReference type="NCBI Taxonomy" id="1340010"/>
    <lineage>
        <taxon>Eukaryota</taxon>
        <taxon>Fungi</taxon>
        <taxon>Dikarya</taxon>
        <taxon>Ascomycota</taxon>
        <taxon>Pezizomycotina</taxon>
        <taxon>Lecanoromycetes</taxon>
        <taxon>OSLEUM clade</taxon>
        <taxon>Lecanoromycetidae</taxon>
        <taxon>Lecanorales</taxon>
        <taxon>Lecanorineae</taxon>
        <taxon>Stereocaulaceae</taxon>
        <taxon>Lepraria</taxon>
    </lineage>
</organism>
<reference evidence="2 3" key="1">
    <citation type="submission" date="2024-09" db="EMBL/GenBank/DDBJ databases">
        <title>Rethinking Asexuality: The Enigmatic Case of Functional Sexual Genes in Lepraria (Stereocaulaceae).</title>
        <authorList>
            <person name="Doellman M."/>
            <person name="Sun Y."/>
            <person name="Barcenas-Pena A."/>
            <person name="Lumbsch H.T."/>
            <person name="Grewe F."/>
        </authorList>
    </citation>
    <scope>NUCLEOTIDE SEQUENCE [LARGE SCALE GENOMIC DNA]</scope>
    <source>
        <strain evidence="2 3">Grewe 0041</strain>
    </source>
</reference>
<feature type="region of interest" description="Disordered" evidence="1">
    <location>
        <begin position="154"/>
        <end position="190"/>
    </location>
</feature>
<feature type="compositionally biased region" description="Low complexity" evidence="1">
    <location>
        <begin position="422"/>
        <end position="434"/>
    </location>
</feature>
<accession>A0ABR4BB37</accession>
<evidence type="ECO:0000313" key="2">
    <source>
        <dbReference type="EMBL" id="KAL2054034.1"/>
    </source>
</evidence>
<protein>
    <recommendedName>
        <fullName evidence="4">HRDC domain-containing protein</fullName>
    </recommendedName>
</protein>